<feature type="region of interest" description="Disordered" evidence="1">
    <location>
        <begin position="360"/>
        <end position="483"/>
    </location>
</feature>
<gene>
    <name evidence="2" type="ORF">SARC_04155</name>
</gene>
<feature type="compositionally biased region" description="Polar residues" evidence="1">
    <location>
        <begin position="442"/>
        <end position="451"/>
    </location>
</feature>
<feature type="region of interest" description="Disordered" evidence="1">
    <location>
        <begin position="307"/>
        <end position="340"/>
    </location>
</feature>
<feature type="compositionally biased region" description="Basic residues" evidence="1">
    <location>
        <begin position="377"/>
        <end position="388"/>
    </location>
</feature>
<evidence type="ECO:0000256" key="1">
    <source>
        <dbReference type="SAM" id="MobiDB-lite"/>
    </source>
</evidence>
<evidence type="ECO:0000313" key="2">
    <source>
        <dbReference type="EMBL" id="KNC83596.1"/>
    </source>
</evidence>
<dbReference type="Proteomes" id="UP000054560">
    <property type="component" value="Unassembled WGS sequence"/>
</dbReference>
<feature type="region of interest" description="Disordered" evidence="1">
    <location>
        <begin position="1"/>
        <end position="80"/>
    </location>
</feature>
<dbReference type="AlphaFoldDB" id="A0A0L0G466"/>
<feature type="region of interest" description="Disordered" evidence="1">
    <location>
        <begin position="97"/>
        <end position="122"/>
    </location>
</feature>
<reference evidence="2 3" key="1">
    <citation type="submission" date="2011-02" db="EMBL/GenBank/DDBJ databases">
        <title>The Genome Sequence of Sphaeroforma arctica JP610.</title>
        <authorList>
            <consortium name="The Broad Institute Genome Sequencing Platform"/>
            <person name="Russ C."/>
            <person name="Cuomo C."/>
            <person name="Young S.K."/>
            <person name="Zeng Q."/>
            <person name="Gargeya S."/>
            <person name="Alvarado L."/>
            <person name="Berlin A."/>
            <person name="Chapman S.B."/>
            <person name="Chen Z."/>
            <person name="Freedman E."/>
            <person name="Gellesch M."/>
            <person name="Goldberg J."/>
            <person name="Griggs A."/>
            <person name="Gujja S."/>
            <person name="Heilman E."/>
            <person name="Heiman D."/>
            <person name="Howarth C."/>
            <person name="Mehta T."/>
            <person name="Neiman D."/>
            <person name="Pearson M."/>
            <person name="Roberts A."/>
            <person name="Saif S."/>
            <person name="Shea T."/>
            <person name="Shenoy N."/>
            <person name="Sisk P."/>
            <person name="Stolte C."/>
            <person name="Sykes S."/>
            <person name="White J."/>
            <person name="Yandava C."/>
            <person name="Burger G."/>
            <person name="Gray M.W."/>
            <person name="Holland P.W.H."/>
            <person name="King N."/>
            <person name="Lang F.B.F."/>
            <person name="Roger A.J."/>
            <person name="Ruiz-Trillo I."/>
            <person name="Haas B."/>
            <person name="Nusbaum C."/>
            <person name="Birren B."/>
        </authorList>
    </citation>
    <scope>NUCLEOTIDE SEQUENCE [LARGE SCALE GENOMIC DNA]</scope>
    <source>
        <strain evidence="2 3">JP610</strain>
    </source>
</reference>
<dbReference type="GeneID" id="25904659"/>
<proteinExistence type="predicted"/>
<feature type="compositionally biased region" description="Basic and acidic residues" evidence="1">
    <location>
        <begin position="47"/>
        <end position="57"/>
    </location>
</feature>
<evidence type="ECO:0000313" key="3">
    <source>
        <dbReference type="Proteomes" id="UP000054560"/>
    </source>
</evidence>
<dbReference type="EMBL" id="KQ241821">
    <property type="protein sequence ID" value="KNC83596.1"/>
    <property type="molecule type" value="Genomic_DNA"/>
</dbReference>
<organism evidence="2 3">
    <name type="scientific">Sphaeroforma arctica JP610</name>
    <dbReference type="NCBI Taxonomy" id="667725"/>
    <lineage>
        <taxon>Eukaryota</taxon>
        <taxon>Ichthyosporea</taxon>
        <taxon>Ichthyophonida</taxon>
        <taxon>Sphaeroforma</taxon>
    </lineage>
</organism>
<dbReference type="RefSeq" id="XP_014157498.1">
    <property type="nucleotide sequence ID" value="XM_014302023.1"/>
</dbReference>
<name>A0A0L0G466_9EUKA</name>
<feature type="compositionally biased region" description="Polar residues" evidence="1">
    <location>
        <begin position="397"/>
        <end position="409"/>
    </location>
</feature>
<accession>A0A0L0G466</accession>
<sequence>MDTMSMRSDVSGLSRASSIAGKMDDKMDEAKHMISRMSRAIRSTRPSKFEYTKESKQKSRGSMSRASRRNSVRDEAALETSSELLWERAVEQSIAHRRGCGGNEDANTTTSSPDIVSQPKGARPLTVGTLPEAEWFCGQGSETIDMLGKGQAPRTPETGLCKSRSIRYVQQTRPATNESGAVQTQTKFVSRPGSQVEGSVDSRRVMTFPSWAQTEVDQQTADTLMIDQDQSLELTLEMQNFLFPETAAMERPIVKIIHANDLRELDVKLRNLVQKGGTTPKAHGGHMAPLNRIQNLRVPKKLAGGGVFDENKRLRSLSSPSPFTQEEPDEEISTSPATDSIANYKEVTDIINAANILDLSDSEPTPKVADGSIQRSTVKRGPKARPRPSHLQDDLRSASNGSMNSTSAMSDHVARSHSSASGAPVPNRPPPPKKLPAFVKAQQQEIESPTMLTKHEGIQSPDVQQRRPTRPANPPKRQITMRN</sequence>
<keyword evidence="3" id="KW-1185">Reference proteome</keyword>
<protein>
    <submittedName>
        <fullName evidence="2">Uncharacterized protein</fullName>
    </submittedName>
</protein>
<feature type="compositionally biased region" description="Basic and acidic residues" evidence="1">
    <location>
        <begin position="22"/>
        <end position="32"/>
    </location>
</feature>
<feature type="compositionally biased region" description="Polar residues" evidence="1">
    <location>
        <begin position="105"/>
        <end position="115"/>
    </location>
</feature>